<sequence length="248" mass="26047">MKALVVSAAALACVASPALAQEEPVWNGVYVGVQGGYGHSTSDSEVTLSGAWASESQSLRDRVVADLSNDQGADSALYGVHIGYNYQGNSPLVLGVEADFTKVDGGDTLTTASAGTPNYSFINITDPDYTISLRARAGYGAGKTLIYATGGWAWSRVDLGAEITSDGGYSKAALVKADLDGFVVGGGVEQRIGSNLSARIEYLYSDQGDVTYTTAYRPGSAFTSPAYTETLNQDFRSHQVRVGLSYAF</sequence>
<evidence type="ECO:0000259" key="6">
    <source>
        <dbReference type="Pfam" id="PF13505"/>
    </source>
</evidence>
<comment type="subcellular location">
    <subcellularLocation>
        <location evidence="1">Membrane</location>
    </subcellularLocation>
</comment>
<reference evidence="8" key="1">
    <citation type="journal article" date="2019" name="Int. J. Syst. Evol. Microbiol.">
        <title>The Global Catalogue of Microorganisms (GCM) 10K type strain sequencing project: providing services to taxonomists for standard genome sequencing and annotation.</title>
        <authorList>
            <consortium name="The Broad Institute Genomics Platform"/>
            <consortium name="The Broad Institute Genome Sequencing Center for Infectious Disease"/>
            <person name="Wu L."/>
            <person name="Ma J."/>
        </authorList>
    </citation>
    <scope>NUCLEOTIDE SEQUENCE [LARGE SCALE GENOMIC DNA]</scope>
    <source>
        <strain evidence="8">CCUG 62982</strain>
    </source>
</reference>
<comment type="similarity">
    <text evidence="4">Belongs to the Omp25/RopB family.</text>
</comment>
<organism evidence="7 8">
    <name type="scientific">Sphingomonas canadensis</name>
    <dbReference type="NCBI Taxonomy" id="1219257"/>
    <lineage>
        <taxon>Bacteria</taxon>
        <taxon>Pseudomonadati</taxon>
        <taxon>Pseudomonadota</taxon>
        <taxon>Alphaproteobacteria</taxon>
        <taxon>Sphingomonadales</taxon>
        <taxon>Sphingomonadaceae</taxon>
        <taxon>Sphingomonas</taxon>
    </lineage>
</organism>
<feature type="domain" description="Outer membrane protein beta-barrel" evidence="6">
    <location>
        <begin position="7"/>
        <end position="248"/>
    </location>
</feature>
<dbReference type="Gene3D" id="2.40.160.20">
    <property type="match status" value="1"/>
</dbReference>
<dbReference type="Pfam" id="PF13505">
    <property type="entry name" value="OMP_b-brl"/>
    <property type="match status" value="1"/>
</dbReference>
<dbReference type="InterPro" id="IPR011250">
    <property type="entry name" value="OMP/PagP_B-barrel"/>
</dbReference>
<evidence type="ECO:0000256" key="1">
    <source>
        <dbReference type="ARBA" id="ARBA00004370"/>
    </source>
</evidence>
<evidence type="ECO:0000256" key="5">
    <source>
        <dbReference type="SAM" id="SignalP"/>
    </source>
</evidence>
<name>A0ABW3HDI8_9SPHN</name>
<dbReference type="RefSeq" id="WP_264946114.1">
    <property type="nucleotide sequence ID" value="NZ_JAPDRA010000011.1"/>
</dbReference>
<dbReference type="InterPro" id="IPR051692">
    <property type="entry name" value="OMP-like"/>
</dbReference>
<evidence type="ECO:0000313" key="7">
    <source>
        <dbReference type="EMBL" id="MFD0948273.1"/>
    </source>
</evidence>
<feature type="signal peptide" evidence="5">
    <location>
        <begin position="1"/>
        <end position="20"/>
    </location>
</feature>
<feature type="chain" id="PRO_5045732717" evidence="5">
    <location>
        <begin position="21"/>
        <end position="248"/>
    </location>
</feature>
<evidence type="ECO:0000256" key="2">
    <source>
        <dbReference type="ARBA" id="ARBA00022729"/>
    </source>
</evidence>
<protein>
    <submittedName>
        <fullName evidence="7">Outer membrane protein</fullName>
    </submittedName>
</protein>
<keyword evidence="8" id="KW-1185">Reference proteome</keyword>
<comment type="caution">
    <text evidence="7">The sequence shown here is derived from an EMBL/GenBank/DDBJ whole genome shotgun (WGS) entry which is preliminary data.</text>
</comment>
<proteinExistence type="inferred from homology"/>
<evidence type="ECO:0000256" key="3">
    <source>
        <dbReference type="ARBA" id="ARBA00023136"/>
    </source>
</evidence>
<dbReference type="EMBL" id="JBHTJG010000011">
    <property type="protein sequence ID" value="MFD0948273.1"/>
    <property type="molecule type" value="Genomic_DNA"/>
</dbReference>
<accession>A0ABW3HDI8</accession>
<dbReference type="PANTHER" id="PTHR34001">
    <property type="entry name" value="BLL7405 PROTEIN"/>
    <property type="match status" value="1"/>
</dbReference>
<dbReference type="SUPFAM" id="SSF56925">
    <property type="entry name" value="OMPA-like"/>
    <property type="match status" value="1"/>
</dbReference>
<gene>
    <name evidence="7" type="ORF">ACFQ1E_18180</name>
</gene>
<dbReference type="InterPro" id="IPR027385">
    <property type="entry name" value="Beta-barrel_OMP"/>
</dbReference>
<keyword evidence="3" id="KW-0472">Membrane</keyword>
<dbReference type="Proteomes" id="UP001596977">
    <property type="component" value="Unassembled WGS sequence"/>
</dbReference>
<evidence type="ECO:0000256" key="4">
    <source>
        <dbReference type="ARBA" id="ARBA00038306"/>
    </source>
</evidence>
<keyword evidence="2 5" id="KW-0732">Signal</keyword>
<dbReference type="PANTHER" id="PTHR34001:SF3">
    <property type="entry name" value="BLL7405 PROTEIN"/>
    <property type="match status" value="1"/>
</dbReference>
<evidence type="ECO:0000313" key="8">
    <source>
        <dbReference type="Proteomes" id="UP001596977"/>
    </source>
</evidence>